<dbReference type="Pfam" id="PF02174">
    <property type="entry name" value="IRS"/>
    <property type="match status" value="1"/>
</dbReference>
<feature type="domain" description="IRS-type PTB" evidence="7">
    <location>
        <begin position="10"/>
        <end position="112"/>
    </location>
</feature>
<keyword evidence="2" id="KW-0597">Phosphoprotein</keyword>
<evidence type="ECO:0000313" key="8">
    <source>
        <dbReference type="EMBL" id="KAK6620952.1"/>
    </source>
</evidence>
<evidence type="ECO:0000256" key="3">
    <source>
        <dbReference type="ARBA" id="ARBA00022707"/>
    </source>
</evidence>
<name>A0AAN8P8U4_POLSC</name>
<dbReference type="SUPFAM" id="SSF50729">
    <property type="entry name" value="PH domain-like"/>
    <property type="match status" value="1"/>
</dbReference>
<dbReference type="EMBL" id="JAWJWE010000039">
    <property type="protein sequence ID" value="KAK6620952.1"/>
    <property type="molecule type" value="Genomic_DNA"/>
</dbReference>
<sequence length="446" mass="48934">MGCISSKKESEDIYPNIFQVMNVDEHGNHVNPGQLEITDLDLVLYQRGKSPIKWPLRTLRRYGFDAEHFSFESGRRCQTGPGIYAFRCRRAEQLFNLLQSRIQTRINGDSEVIDGTNNFVISGSNRDSMYLEAASFRRTNPESRFVSQNGVTRLSSVGSASGSLGPLSPQSVTAAPLPLDTVPLIPPLPTNRPTNQNLYANENIVASVAQDLEETNNNKTVEEPRSPPLDHSYLNSGVLDLLPKDELNNPMCETQDLTAEELPNPNIDNNHLYMNIIPGTDKVAPRFPTVQALPSANFVTLKWEKTDDAMPTYANFEAQGSLPRKTSAAVNASSLTTTTISNTATTATTATTPNLQAAGTKSLNYIVLDLEPSSDPPKSPTSIQPPELLRKQSGGYAAIDFKKTVALSHSVNPNFDTDSESSRKTRHSSNINSLMTHERHSSSVSD</sequence>
<comment type="subcellular location">
    <subcellularLocation>
        <location evidence="1">Membrane</location>
    </subcellularLocation>
</comment>
<dbReference type="InterPro" id="IPR038742">
    <property type="entry name" value="FRS2_PTB"/>
</dbReference>
<dbReference type="GO" id="GO:0005104">
    <property type="term" value="F:fibroblast growth factor receptor binding"/>
    <property type="evidence" value="ECO:0007669"/>
    <property type="project" value="TreeGrafter"/>
</dbReference>
<dbReference type="Gene3D" id="2.30.29.30">
    <property type="entry name" value="Pleckstrin-homology domain (PH domain)/Phosphotyrosine-binding domain (PTB)"/>
    <property type="match status" value="1"/>
</dbReference>
<dbReference type="GO" id="GO:0008543">
    <property type="term" value="P:fibroblast growth factor receptor signaling pathway"/>
    <property type="evidence" value="ECO:0007669"/>
    <property type="project" value="TreeGrafter"/>
</dbReference>
<evidence type="ECO:0000256" key="5">
    <source>
        <dbReference type="ARBA" id="ARBA00023288"/>
    </source>
</evidence>
<dbReference type="AlphaFoldDB" id="A0AAN8P8U4"/>
<dbReference type="Proteomes" id="UP001372834">
    <property type="component" value="Unassembled WGS sequence"/>
</dbReference>
<feature type="region of interest" description="Disordered" evidence="6">
    <location>
        <begin position="410"/>
        <end position="446"/>
    </location>
</feature>
<evidence type="ECO:0000256" key="1">
    <source>
        <dbReference type="ARBA" id="ARBA00004370"/>
    </source>
</evidence>
<dbReference type="GO" id="GO:0005068">
    <property type="term" value="F:transmembrane receptor protein tyrosine kinase adaptor activity"/>
    <property type="evidence" value="ECO:0007669"/>
    <property type="project" value="TreeGrafter"/>
</dbReference>
<feature type="compositionally biased region" description="Basic and acidic residues" evidence="6">
    <location>
        <begin position="436"/>
        <end position="446"/>
    </location>
</feature>
<evidence type="ECO:0000259" key="7">
    <source>
        <dbReference type="PROSITE" id="PS51064"/>
    </source>
</evidence>
<evidence type="ECO:0000256" key="4">
    <source>
        <dbReference type="ARBA" id="ARBA00023136"/>
    </source>
</evidence>
<dbReference type="CDD" id="cd01202">
    <property type="entry name" value="PTB_FRS2"/>
    <property type="match status" value="1"/>
</dbReference>
<protein>
    <recommendedName>
        <fullName evidence="7">IRS-type PTB domain-containing protein</fullName>
    </recommendedName>
</protein>
<organism evidence="8 9">
    <name type="scientific">Polyplax serrata</name>
    <name type="common">Common mouse louse</name>
    <dbReference type="NCBI Taxonomy" id="468196"/>
    <lineage>
        <taxon>Eukaryota</taxon>
        <taxon>Metazoa</taxon>
        <taxon>Ecdysozoa</taxon>
        <taxon>Arthropoda</taxon>
        <taxon>Hexapoda</taxon>
        <taxon>Insecta</taxon>
        <taxon>Pterygota</taxon>
        <taxon>Neoptera</taxon>
        <taxon>Paraneoptera</taxon>
        <taxon>Psocodea</taxon>
        <taxon>Troctomorpha</taxon>
        <taxon>Phthiraptera</taxon>
        <taxon>Anoplura</taxon>
        <taxon>Polyplacidae</taxon>
        <taxon>Polyplax</taxon>
    </lineage>
</organism>
<evidence type="ECO:0000256" key="2">
    <source>
        <dbReference type="ARBA" id="ARBA00022553"/>
    </source>
</evidence>
<dbReference type="PANTHER" id="PTHR21258">
    <property type="entry name" value="DOCKING PROTEIN RELATED"/>
    <property type="match status" value="1"/>
</dbReference>
<keyword evidence="3" id="KW-0519">Myristate</keyword>
<accession>A0AAN8P8U4</accession>
<dbReference type="InterPro" id="IPR050996">
    <property type="entry name" value="Docking_Protein_DOK"/>
</dbReference>
<dbReference type="SMART" id="SM00310">
    <property type="entry name" value="PTBI"/>
    <property type="match status" value="1"/>
</dbReference>
<dbReference type="GO" id="GO:0016020">
    <property type="term" value="C:membrane"/>
    <property type="evidence" value="ECO:0007669"/>
    <property type="project" value="UniProtKB-SubCell"/>
</dbReference>
<evidence type="ECO:0000313" key="9">
    <source>
        <dbReference type="Proteomes" id="UP001372834"/>
    </source>
</evidence>
<dbReference type="PROSITE" id="PS51064">
    <property type="entry name" value="IRS_PTB"/>
    <property type="match status" value="1"/>
</dbReference>
<dbReference type="GO" id="GO:0005737">
    <property type="term" value="C:cytoplasm"/>
    <property type="evidence" value="ECO:0007669"/>
    <property type="project" value="TreeGrafter"/>
</dbReference>
<proteinExistence type="predicted"/>
<dbReference type="InterPro" id="IPR011993">
    <property type="entry name" value="PH-like_dom_sf"/>
</dbReference>
<dbReference type="InterPro" id="IPR002404">
    <property type="entry name" value="IRS_PTB"/>
</dbReference>
<gene>
    <name evidence="8" type="ORF">RUM43_011251</name>
</gene>
<evidence type="ECO:0000256" key="6">
    <source>
        <dbReference type="SAM" id="MobiDB-lite"/>
    </source>
</evidence>
<dbReference type="SMART" id="SM01244">
    <property type="entry name" value="IRS"/>
    <property type="match status" value="1"/>
</dbReference>
<comment type="caution">
    <text evidence="8">The sequence shown here is derived from an EMBL/GenBank/DDBJ whole genome shotgun (WGS) entry which is preliminary data.</text>
</comment>
<reference evidence="8 9" key="1">
    <citation type="submission" date="2023-10" db="EMBL/GenBank/DDBJ databases">
        <title>Genomes of two closely related lineages of the louse Polyplax serrata with different host specificities.</title>
        <authorList>
            <person name="Martinu J."/>
            <person name="Tarabai H."/>
            <person name="Stefka J."/>
            <person name="Hypsa V."/>
        </authorList>
    </citation>
    <scope>NUCLEOTIDE SEQUENCE [LARGE SCALE GENOMIC DNA]</scope>
    <source>
        <strain evidence="8">HR10_N</strain>
    </source>
</reference>
<keyword evidence="4" id="KW-0472">Membrane</keyword>
<keyword evidence="5" id="KW-0449">Lipoprotein</keyword>
<dbReference type="PANTHER" id="PTHR21258:SF55">
    <property type="entry name" value="FI23523P1"/>
    <property type="match status" value="1"/>
</dbReference>